<gene>
    <name evidence="1" type="ordered locus">Clim_0580</name>
</gene>
<dbReference type="KEGG" id="cli:Clim_0580"/>
<accession>B3EGN3</accession>
<protein>
    <recommendedName>
        <fullName evidence="3">SnoaL-like domain-containing protein</fullName>
    </recommendedName>
</protein>
<evidence type="ECO:0000313" key="2">
    <source>
        <dbReference type="Proteomes" id="UP000008841"/>
    </source>
</evidence>
<sequence>MWSLVDQYIAACNRKDVDDMLVVVHPQVEFANIAAITFRAIVAADQPNGLRKGQELTLPGRLEFGFRDGAIAKITDIS</sequence>
<dbReference type="EMBL" id="CP001097">
    <property type="protein sequence ID" value="ACD89670.1"/>
    <property type="molecule type" value="Genomic_DNA"/>
</dbReference>
<dbReference type="STRING" id="290315.Clim_0580"/>
<evidence type="ECO:0000313" key="1">
    <source>
        <dbReference type="EMBL" id="ACD89670.1"/>
    </source>
</evidence>
<dbReference type="AlphaFoldDB" id="B3EGN3"/>
<dbReference type="Proteomes" id="UP000008841">
    <property type="component" value="Chromosome"/>
</dbReference>
<dbReference type="HOGENOM" id="CLU_2615578_0_0_10"/>
<reference evidence="1 2" key="1">
    <citation type="submission" date="2008-05" db="EMBL/GenBank/DDBJ databases">
        <title>Complete sequence of Chlorobium limicola DSM 245.</title>
        <authorList>
            <consortium name="US DOE Joint Genome Institute"/>
            <person name="Lucas S."/>
            <person name="Copeland A."/>
            <person name="Lapidus A."/>
            <person name="Glavina del Rio T."/>
            <person name="Dalin E."/>
            <person name="Tice H."/>
            <person name="Bruce D."/>
            <person name="Goodwin L."/>
            <person name="Pitluck S."/>
            <person name="Schmutz J."/>
            <person name="Larimer F."/>
            <person name="Land M."/>
            <person name="Hauser L."/>
            <person name="Kyrpides N."/>
            <person name="Ovchinnikova G."/>
            <person name="Zhao F."/>
            <person name="Li T."/>
            <person name="Liu Z."/>
            <person name="Overmann J."/>
            <person name="Bryant D.A."/>
            <person name="Richardson P."/>
        </authorList>
    </citation>
    <scope>NUCLEOTIDE SEQUENCE [LARGE SCALE GENOMIC DNA]</scope>
    <source>
        <strain evidence="2">DSM 245 / NBRC 103803 / 6330</strain>
    </source>
</reference>
<proteinExistence type="predicted"/>
<evidence type="ECO:0008006" key="3">
    <source>
        <dbReference type="Google" id="ProtNLM"/>
    </source>
</evidence>
<dbReference type="InterPro" id="IPR032710">
    <property type="entry name" value="NTF2-like_dom_sf"/>
</dbReference>
<dbReference type="SUPFAM" id="SSF54427">
    <property type="entry name" value="NTF2-like"/>
    <property type="match status" value="1"/>
</dbReference>
<name>B3EGN3_CHLL2</name>
<dbReference type="OrthoDB" id="582835at2"/>
<organism evidence="1 2">
    <name type="scientific">Chlorobium limicola (strain DSM 245 / NBRC 103803 / 6330)</name>
    <dbReference type="NCBI Taxonomy" id="290315"/>
    <lineage>
        <taxon>Bacteria</taxon>
        <taxon>Pseudomonadati</taxon>
        <taxon>Chlorobiota</taxon>
        <taxon>Chlorobiia</taxon>
        <taxon>Chlorobiales</taxon>
        <taxon>Chlorobiaceae</taxon>
        <taxon>Chlorobium/Pelodictyon group</taxon>
        <taxon>Chlorobium</taxon>
    </lineage>
</organism>
<dbReference type="RefSeq" id="WP_012465551.1">
    <property type="nucleotide sequence ID" value="NC_010803.1"/>
</dbReference>